<dbReference type="Pfam" id="PF04892">
    <property type="entry name" value="VanZ"/>
    <property type="match status" value="1"/>
</dbReference>
<accession>A0A6I4P1W7</accession>
<sequence>MLARTAGAMGFDVEAAFVVLEFVANIVLFTPFPLAVAVMAPAWPPVALAMTGIGASILVEVVQFAVPGRVPTLSDVLANSLGTLAGIAILGAVRRVREPISASDR</sequence>
<dbReference type="AlphaFoldDB" id="A0A6I4P1W7"/>
<keyword evidence="1" id="KW-0812">Transmembrane</keyword>
<dbReference type="InterPro" id="IPR006976">
    <property type="entry name" value="VanZ-like"/>
</dbReference>
<evidence type="ECO:0000313" key="3">
    <source>
        <dbReference type="EMBL" id="MWB98735.1"/>
    </source>
</evidence>
<evidence type="ECO:0000313" key="4">
    <source>
        <dbReference type="Proteomes" id="UP000438182"/>
    </source>
</evidence>
<feature type="transmembrane region" description="Helical" evidence="1">
    <location>
        <begin position="15"/>
        <end position="39"/>
    </location>
</feature>
<dbReference type="EMBL" id="WSTA01000035">
    <property type="protein sequence ID" value="MWB98735.1"/>
    <property type="molecule type" value="Genomic_DNA"/>
</dbReference>
<keyword evidence="4" id="KW-1185">Reference proteome</keyword>
<keyword evidence="1" id="KW-1133">Transmembrane helix</keyword>
<feature type="transmembrane region" description="Helical" evidence="1">
    <location>
        <begin position="72"/>
        <end position="93"/>
    </location>
</feature>
<dbReference type="RefSeq" id="WP_160424340.1">
    <property type="nucleotide sequence ID" value="NZ_WSTA01000035.1"/>
</dbReference>
<reference evidence="3 4" key="1">
    <citation type="submission" date="2019-12" db="EMBL/GenBank/DDBJ databases">
        <authorList>
            <person name="Kim Y.S."/>
        </authorList>
    </citation>
    <scope>NUCLEOTIDE SEQUENCE [LARGE SCALE GENOMIC DNA]</scope>
    <source>
        <strain evidence="3 4">MMS17-SY077</strain>
    </source>
</reference>
<organism evidence="3 4">
    <name type="scientific">Agromyces seonyuensis</name>
    <dbReference type="NCBI Taxonomy" id="2662446"/>
    <lineage>
        <taxon>Bacteria</taxon>
        <taxon>Bacillati</taxon>
        <taxon>Actinomycetota</taxon>
        <taxon>Actinomycetes</taxon>
        <taxon>Micrococcales</taxon>
        <taxon>Microbacteriaceae</taxon>
        <taxon>Agromyces</taxon>
    </lineage>
</organism>
<evidence type="ECO:0000259" key="2">
    <source>
        <dbReference type="Pfam" id="PF04892"/>
    </source>
</evidence>
<feature type="domain" description="VanZ-like" evidence="2">
    <location>
        <begin position="20"/>
        <end position="90"/>
    </location>
</feature>
<feature type="transmembrane region" description="Helical" evidence="1">
    <location>
        <begin position="46"/>
        <end position="66"/>
    </location>
</feature>
<comment type="caution">
    <text evidence="3">The sequence shown here is derived from an EMBL/GenBank/DDBJ whole genome shotgun (WGS) entry which is preliminary data.</text>
</comment>
<name>A0A6I4P1W7_9MICO</name>
<gene>
    <name evidence="3" type="ORF">GB864_09275</name>
</gene>
<proteinExistence type="predicted"/>
<dbReference type="Proteomes" id="UP000438182">
    <property type="component" value="Unassembled WGS sequence"/>
</dbReference>
<protein>
    <recommendedName>
        <fullName evidence="2">VanZ-like domain-containing protein</fullName>
    </recommendedName>
</protein>
<evidence type="ECO:0000256" key="1">
    <source>
        <dbReference type="SAM" id="Phobius"/>
    </source>
</evidence>
<keyword evidence="1" id="KW-0472">Membrane</keyword>